<reference evidence="8" key="2">
    <citation type="journal article" date="2018" name="Environ. Sci. Technol.">
        <title>The Toxicogenome of Hyalella azteca: A Model for Sediment Ecotoxicology and Evolutionary Toxicology.</title>
        <authorList>
            <person name="Poynton H.C."/>
            <person name="Hasenbein S."/>
            <person name="Benoit J.B."/>
            <person name="Sepulveda M.S."/>
            <person name="Poelchau M.F."/>
            <person name="Hughes D.S.T."/>
            <person name="Murali S.C."/>
            <person name="Chen S."/>
            <person name="Glastad K.M."/>
            <person name="Goodisman M.A.D."/>
            <person name="Werren J.H."/>
            <person name="Vineis J.H."/>
            <person name="Bowen J.L."/>
            <person name="Friedrich M."/>
            <person name="Jones J."/>
            <person name="Robertson H.M."/>
            <person name="Feyereisen R."/>
            <person name="Mechler-Hickson A."/>
            <person name="Mathers N."/>
            <person name="Lee C.E."/>
            <person name="Colbourne J.K."/>
            <person name="Biales A."/>
            <person name="Johnston J.S."/>
            <person name="Wellborn G.A."/>
            <person name="Rosendale A.J."/>
            <person name="Cridge A.G."/>
            <person name="Munoz-Torres M.C."/>
            <person name="Bain P.A."/>
            <person name="Manny A.R."/>
            <person name="Major K.M."/>
            <person name="Lambert F.N."/>
            <person name="Vulpe C.D."/>
            <person name="Tuck P."/>
            <person name="Blalock B.J."/>
            <person name="Lin Y.Y."/>
            <person name="Smith M.E."/>
            <person name="Ochoa-Acuna H."/>
            <person name="Chen M.M."/>
            <person name="Childers C.P."/>
            <person name="Qu J."/>
            <person name="Dugan S."/>
            <person name="Lee S.L."/>
            <person name="Chao H."/>
            <person name="Dinh H."/>
            <person name="Han Y."/>
            <person name="Doddapaneni H."/>
            <person name="Worley K.C."/>
            <person name="Muzny D.M."/>
            <person name="Gibbs R.A."/>
            <person name="Richards S."/>
        </authorList>
    </citation>
    <scope>NUCLEOTIDE SEQUENCE</scope>
    <source>
        <strain evidence="8">HAZT.00-mixed</strain>
        <tissue evidence="8">Whole organism</tissue>
    </source>
</reference>
<evidence type="ECO:0000259" key="7">
    <source>
        <dbReference type="Pfam" id="PF17286"/>
    </source>
</evidence>
<dbReference type="InterPro" id="IPR025799">
    <property type="entry name" value="Arg_MeTrfase"/>
</dbReference>
<dbReference type="Pfam" id="PF17285">
    <property type="entry name" value="PRMT5_TIM"/>
    <property type="match status" value="1"/>
</dbReference>
<evidence type="ECO:0000256" key="4">
    <source>
        <dbReference type="PROSITE-ProRule" id="PRU01015"/>
    </source>
</evidence>
<dbReference type="GO" id="GO:0032259">
    <property type="term" value="P:methylation"/>
    <property type="evidence" value="ECO:0007669"/>
    <property type="project" value="UniProtKB-KW"/>
</dbReference>
<dbReference type="EMBL" id="JQDR03009708">
    <property type="protein sequence ID" value="KAA0195325.1"/>
    <property type="molecule type" value="Genomic_DNA"/>
</dbReference>
<feature type="domain" description="PRMT5 arginine-N-methyltransferase" evidence="5">
    <location>
        <begin position="65"/>
        <end position="228"/>
    </location>
</feature>
<organism evidence="8">
    <name type="scientific">Hyalella azteca</name>
    <name type="common">Amphipod</name>
    <dbReference type="NCBI Taxonomy" id="294128"/>
    <lineage>
        <taxon>Eukaryota</taxon>
        <taxon>Metazoa</taxon>
        <taxon>Ecdysozoa</taxon>
        <taxon>Arthropoda</taxon>
        <taxon>Crustacea</taxon>
        <taxon>Multicrustacea</taxon>
        <taxon>Malacostraca</taxon>
        <taxon>Eumalacostraca</taxon>
        <taxon>Peracarida</taxon>
        <taxon>Amphipoda</taxon>
        <taxon>Senticaudata</taxon>
        <taxon>Talitrida</taxon>
        <taxon>Talitroidea</taxon>
        <taxon>Hyalellidae</taxon>
        <taxon>Hyalella</taxon>
    </lineage>
</organism>
<keyword evidence="1 4" id="KW-0489">Methyltransferase</keyword>
<feature type="domain" description="PRMT5 oligomerisation" evidence="7">
    <location>
        <begin position="247"/>
        <end position="308"/>
    </location>
</feature>
<keyword evidence="2 4" id="KW-0808">Transferase</keyword>
<dbReference type="InterPro" id="IPR029063">
    <property type="entry name" value="SAM-dependent_MTases_sf"/>
</dbReference>
<dbReference type="Pfam" id="PF05185">
    <property type="entry name" value="PRMT5"/>
    <property type="match status" value="1"/>
</dbReference>
<feature type="domain" description="PRMT5 TIM barrel" evidence="6">
    <location>
        <begin position="3"/>
        <end position="56"/>
    </location>
</feature>
<dbReference type="OrthoDB" id="1368803at2759"/>
<evidence type="ECO:0000256" key="1">
    <source>
        <dbReference type="ARBA" id="ARBA00022603"/>
    </source>
</evidence>
<evidence type="ECO:0000256" key="2">
    <source>
        <dbReference type="ARBA" id="ARBA00022679"/>
    </source>
</evidence>
<name>A0A6A0H2Q9_HYAAZ</name>
<dbReference type="SUPFAM" id="SSF53335">
    <property type="entry name" value="S-adenosyl-L-methionine-dependent methyltransferases"/>
    <property type="match status" value="1"/>
</dbReference>
<dbReference type="Gene3D" id="2.70.160.11">
    <property type="entry name" value="Hnrnp arginine n-methyltransferase1"/>
    <property type="match status" value="1"/>
</dbReference>
<evidence type="ECO:0000313" key="8">
    <source>
        <dbReference type="EMBL" id="KAA0195325.1"/>
    </source>
</evidence>
<dbReference type="InterPro" id="IPR035247">
    <property type="entry name" value="PRMT5_TIM"/>
</dbReference>
<reference evidence="8" key="3">
    <citation type="submission" date="2019-06" db="EMBL/GenBank/DDBJ databases">
        <authorList>
            <person name="Poynton C."/>
            <person name="Hasenbein S."/>
            <person name="Benoit J.B."/>
            <person name="Sepulveda M.S."/>
            <person name="Poelchau M.F."/>
            <person name="Murali S.C."/>
            <person name="Chen S."/>
            <person name="Glastad K.M."/>
            <person name="Werren J.H."/>
            <person name="Vineis J.H."/>
            <person name="Bowen J.L."/>
            <person name="Friedrich M."/>
            <person name="Jones J."/>
            <person name="Robertson H.M."/>
            <person name="Feyereisen R."/>
            <person name="Mechler-Hickson A."/>
            <person name="Mathers N."/>
            <person name="Lee C.E."/>
            <person name="Colbourne J.K."/>
            <person name="Biales A."/>
            <person name="Johnston J.S."/>
            <person name="Wellborn G.A."/>
            <person name="Rosendale A.J."/>
            <person name="Cridge A.G."/>
            <person name="Munoz-Torres M.C."/>
            <person name="Bain P.A."/>
            <person name="Manny A.R."/>
            <person name="Major K.M."/>
            <person name="Lambert F.N."/>
            <person name="Vulpe C.D."/>
            <person name="Tuck P."/>
            <person name="Blalock B.J."/>
            <person name="Lin Y.-Y."/>
            <person name="Smith M.E."/>
            <person name="Ochoa-Acuna H."/>
            <person name="Chen M.-J.M."/>
            <person name="Childers C.P."/>
            <person name="Qu J."/>
            <person name="Dugan S."/>
            <person name="Lee S.L."/>
            <person name="Chao H."/>
            <person name="Dinh H."/>
            <person name="Han Y."/>
            <person name="Doddapaneni H."/>
            <person name="Worley K.C."/>
            <person name="Muzny D.M."/>
            <person name="Gibbs R.A."/>
            <person name="Richards S."/>
        </authorList>
    </citation>
    <scope>NUCLEOTIDE SEQUENCE</scope>
    <source>
        <strain evidence="8">HAZT.00-mixed</strain>
        <tissue evidence="8">Whole organism</tissue>
    </source>
</reference>
<dbReference type="Proteomes" id="UP000711488">
    <property type="component" value="Unassembled WGS sequence"/>
</dbReference>
<reference evidence="8" key="1">
    <citation type="submission" date="2014-08" db="EMBL/GenBank/DDBJ databases">
        <authorList>
            <person name="Murali S."/>
            <person name="Richards S."/>
            <person name="Bandaranaike D."/>
            <person name="Bellair M."/>
            <person name="Blankenburg K."/>
            <person name="Chao H."/>
            <person name="Dinh H."/>
            <person name="Doddapaneni H."/>
            <person name="Dugan-Rocha S."/>
            <person name="Elkadiri S."/>
            <person name="Gnanaolivu R."/>
            <person name="Hughes D."/>
            <person name="Lee S."/>
            <person name="Li M."/>
            <person name="Ming W."/>
            <person name="Munidasa M."/>
            <person name="Muniz J."/>
            <person name="Nguyen L."/>
            <person name="Osuji N."/>
            <person name="Pu L.-L."/>
            <person name="Puazo M."/>
            <person name="Skinner E."/>
            <person name="Qu C."/>
            <person name="Quiroz J."/>
            <person name="Raj R."/>
            <person name="Weissenberger G."/>
            <person name="Xin Y."/>
            <person name="Zou X."/>
            <person name="Han Y."/>
            <person name="Worley K."/>
            <person name="Muzny D."/>
            <person name="Gibbs R."/>
        </authorList>
    </citation>
    <scope>NUCLEOTIDE SEQUENCE</scope>
    <source>
        <strain evidence="8">HAZT.00-mixed</strain>
        <tissue evidence="8">Whole organism</tissue>
    </source>
</reference>
<dbReference type="Gene3D" id="3.40.50.150">
    <property type="entry name" value="Vaccinia Virus protein VP39"/>
    <property type="match status" value="1"/>
</dbReference>
<dbReference type="PANTHER" id="PTHR10738">
    <property type="entry name" value="PROTEIN ARGININE N-METHYLTRANSFERASE 5"/>
    <property type="match status" value="1"/>
</dbReference>
<dbReference type="PANTHER" id="PTHR10738:SF0">
    <property type="entry name" value="PROTEIN ARGININE N-METHYLTRANSFERASE 5"/>
    <property type="match status" value="1"/>
</dbReference>
<dbReference type="Pfam" id="PF17286">
    <property type="entry name" value="PRMT5_C"/>
    <property type="match status" value="1"/>
</dbReference>
<dbReference type="InterPro" id="IPR035075">
    <property type="entry name" value="PRMT5"/>
</dbReference>
<sequence length="312" mass="36093">MAGIWLTNKKGFPVLSSRHQLFVKKLHKLHSQFLITGHLRHPHLKFYQQYLDHIVQSEQQNEDAMSQYVRGYEDYLQCPLQPLMDNLESQTYEVFEKDPIKYQEYERAIYDALVDLVPEENKDERTVVVMVVGAGRGPLVRRALTAASQADRKIKLYAVEKNPNAVLTLHAWQEMEWGDKVSVVSCDMRDWQAPEEADILVSELLGSFGDNELSPECLDGAQKFLKCKLNVIEKKSAMSDGISIPSSYTSYIAPLQSPKLYNEVRSCREKDKHFLHHYETPYVVYLHNKREIAPSQELFTFNHPNRSECLCL</sequence>
<dbReference type="GO" id="GO:0005829">
    <property type="term" value="C:cytosol"/>
    <property type="evidence" value="ECO:0007669"/>
    <property type="project" value="TreeGrafter"/>
</dbReference>
<accession>A0A6A0H2Q9</accession>
<evidence type="ECO:0000259" key="6">
    <source>
        <dbReference type="Pfam" id="PF17285"/>
    </source>
</evidence>
<dbReference type="FunFam" id="3.40.50.150:FF:000029">
    <property type="entry name" value="Protein arginine N-methyltransferase 5"/>
    <property type="match status" value="1"/>
</dbReference>
<keyword evidence="3 4" id="KW-0949">S-adenosyl-L-methionine</keyword>
<dbReference type="AlphaFoldDB" id="A0A6A0H2Q9"/>
<dbReference type="GO" id="GO:0006355">
    <property type="term" value="P:regulation of DNA-templated transcription"/>
    <property type="evidence" value="ECO:0007669"/>
    <property type="project" value="TreeGrafter"/>
</dbReference>
<dbReference type="GO" id="GO:0016274">
    <property type="term" value="F:protein-arginine N-methyltransferase activity"/>
    <property type="evidence" value="ECO:0007669"/>
    <property type="project" value="InterPro"/>
</dbReference>
<dbReference type="Gene3D" id="3.20.20.150">
    <property type="entry name" value="Divalent-metal-dependent TIM barrel enzymes"/>
    <property type="match status" value="1"/>
</dbReference>
<dbReference type="PROSITE" id="PS51678">
    <property type="entry name" value="SAM_MT_PRMT"/>
    <property type="match status" value="1"/>
</dbReference>
<dbReference type="CDD" id="cd02440">
    <property type="entry name" value="AdoMet_MTases"/>
    <property type="match status" value="1"/>
</dbReference>
<evidence type="ECO:0000256" key="3">
    <source>
        <dbReference type="ARBA" id="ARBA00022691"/>
    </source>
</evidence>
<dbReference type="InterPro" id="IPR035248">
    <property type="entry name" value="PRMT5_C"/>
</dbReference>
<protein>
    <submittedName>
        <fullName evidence="8">Uncharacterized protein</fullName>
    </submittedName>
</protein>
<proteinExistence type="predicted"/>
<gene>
    <name evidence="8" type="ORF">HAZT_HAZT002918</name>
</gene>
<dbReference type="GO" id="GO:0005634">
    <property type="term" value="C:nucleus"/>
    <property type="evidence" value="ECO:0007669"/>
    <property type="project" value="TreeGrafter"/>
</dbReference>
<evidence type="ECO:0000259" key="5">
    <source>
        <dbReference type="Pfam" id="PF05185"/>
    </source>
</evidence>
<comment type="caution">
    <text evidence="8">The sequence shown here is derived from an EMBL/GenBank/DDBJ whole genome shotgun (WGS) entry which is preliminary data.</text>
</comment>